<dbReference type="EMBL" id="CP134188">
    <property type="protein sequence ID" value="WPB04293.1"/>
    <property type="molecule type" value="Genomic_DNA"/>
</dbReference>
<keyword evidence="2" id="KW-1185">Reference proteome</keyword>
<evidence type="ECO:0000313" key="2">
    <source>
        <dbReference type="Proteomes" id="UP001302367"/>
    </source>
</evidence>
<dbReference type="GeneID" id="90644511"/>
<gene>
    <name evidence="1" type="ORF">RHO25_008938</name>
</gene>
<dbReference type="RefSeq" id="XP_065459191.1">
    <property type="nucleotide sequence ID" value="XM_065603119.1"/>
</dbReference>
<proteinExistence type="predicted"/>
<protein>
    <submittedName>
        <fullName evidence="1">Uncharacterized protein</fullName>
    </submittedName>
</protein>
<name>A0ABZ0NXH4_CERBT</name>
<dbReference type="PROSITE" id="PS51257">
    <property type="entry name" value="PROKAR_LIPOPROTEIN"/>
    <property type="match status" value="1"/>
</dbReference>
<accession>A0ABZ0NXH4</accession>
<dbReference type="Proteomes" id="UP001302367">
    <property type="component" value="Chromosome 5"/>
</dbReference>
<sequence>MRLPRDHVLRDGAFGLWHQRPRGVYSASSASTSCSDIQKSYEAVNRNYDPSQRIFSEVAIQSLHYDALEKPTHLPASIALDLEGDWAFRKPISRAAFELSTAECSGNENSTLIKESGLC</sequence>
<evidence type="ECO:0000313" key="1">
    <source>
        <dbReference type="EMBL" id="WPB04293.1"/>
    </source>
</evidence>
<organism evidence="1 2">
    <name type="scientific">Cercospora beticola</name>
    <name type="common">Sugarbeet leaf spot fungus</name>
    <dbReference type="NCBI Taxonomy" id="122368"/>
    <lineage>
        <taxon>Eukaryota</taxon>
        <taxon>Fungi</taxon>
        <taxon>Dikarya</taxon>
        <taxon>Ascomycota</taxon>
        <taxon>Pezizomycotina</taxon>
        <taxon>Dothideomycetes</taxon>
        <taxon>Dothideomycetidae</taxon>
        <taxon>Mycosphaerellales</taxon>
        <taxon>Mycosphaerellaceae</taxon>
        <taxon>Cercospora</taxon>
    </lineage>
</organism>
<reference evidence="1 2" key="1">
    <citation type="submission" date="2023-09" db="EMBL/GenBank/DDBJ databases">
        <title>Complete-Gapless Cercospora beticola genome.</title>
        <authorList>
            <person name="Wyatt N.A."/>
            <person name="Spanner R.E."/>
            <person name="Bolton M.D."/>
        </authorList>
    </citation>
    <scope>NUCLEOTIDE SEQUENCE [LARGE SCALE GENOMIC DNA]</scope>
    <source>
        <strain evidence="1">Cb09-40</strain>
    </source>
</reference>